<evidence type="ECO:0000256" key="1">
    <source>
        <dbReference type="SAM" id="MobiDB-lite"/>
    </source>
</evidence>
<sequence>MSHYDRDFPRDSDRGDRRQYQAPRFFSNSHERQHPEGRPQRPNFQISRAQSQSNTPAGRDYSSRSRDYVIPSSREMVSVPEFNREQLQHQKDIVLLATVPFDDADINDHPLCNLLKQGVKNEENMLKSIEKLATVLGNTSDFVADCPDASEAAKRAELYRSDLEGRKEYLDFLDRTLTDSFESYFAIPSPE</sequence>
<feature type="compositionally biased region" description="Basic and acidic residues" evidence="1">
    <location>
        <begin position="29"/>
        <end position="39"/>
    </location>
</feature>
<reference evidence="2 3" key="1">
    <citation type="submission" date="2024-04" db="EMBL/GenBank/DDBJ databases">
        <title>Tritrichomonas musculus Genome.</title>
        <authorList>
            <person name="Alves-Ferreira E."/>
            <person name="Grigg M."/>
            <person name="Lorenzi H."/>
            <person name="Galac M."/>
        </authorList>
    </citation>
    <scope>NUCLEOTIDE SEQUENCE [LARGE SCALE GENOMIC DNA]</scope>
    <source>
        <strain evidence="2 3">EAF2021</strain>
    </source>
</reference>
<evidence type="ECO:0000313" key="3">
    <source>
        <dbReference type="Proteomes" id="UP001470230"/>
    </source>
</evidence>
<protein>
    <submittedName>
        <fullName evidence="2">Uncharacterized protein</fullName>
    </submittedName>
</protein>
<keyword evidence="3" id="KW-1185">Reference proteome</keyword>
<gene>
    <name evidence="2" type="ORF">M9Y10_034523</name>
</gene>
<organism evidence="2 3">
    <name type="scientific">Tritrichomonas musculus</name>
    <dbReference type="NCBI Taxonomy" id="1915356"/>
    <lineage>
        <taxon>Eukaryota</taxon>
        <taxon>Metamonada</taxon>
        <taxon>Parabasalia</taxon>
        <taxon>Tritrichomonadida</taxon>
        <taxon>Tritrichomonadidae</taxon>
        <taxon>Tritrichomonas</taxon>
    </lineage>
</organism>
<comment type="caution">
    <text evidence="2">The sequence shown here is derived from an EMBL/GenBank/DDBJ whole genome shotgun (WGS) entry which is preliminary data.</text>
</comment>
<proteinExistence type="predicted"/>
<feature type="compositionally biased region" description="Polar residues" evidence="1">
    <location>
        <begin position="42"/>
        <end position="56"/>
    </location>
</feature>
<feature type="compositionally biased region" description="Basic and acidic residues" evidence="1">
    <location>
        <begin position="1"/>
        <end position="19"/>
    </location>
</feature>
<dbReference type="EMBL" id="JAPFFF010000005">
    <property type="protein sequence ID" value="KAK8889769.1"/>
    <property type="molecule type" value="Genomic_DNA"/>
</dbReference>
<dbReference type="Proteomes" id="UP001470230">
    <property type="component" value="Unassembled WGS sequence"/>
</dbReference>
<evidence type="ECO:0000313" key="2">
    <source>
        <dbReference type="EMBL" id="KAK8889769.1"/>
    </source>
</evidence>
<name>A0ABR2KF67_9EUKA</name>
<feature type="region of interest" description="Disordered" evidence="1">
    <location>
        <begin position="1"/>
        <end position="65"/>
    </location>
</feature>
<accession>A0ABR2KF67</accession>